<proteinExistence type="predicted"/>
<dbReference type="RefSeq" id="XP_003748106.1">
    <property type="nucleotide sequence ID" value="XM_003748058.2"/>
</dbReference>
<reference evidence="3" key="1">
    <citation type="submission" date="2025-08" db="UniProtKB">
        <authorList>
            <consortium name="RefSeq"/>
        </authorList>
    </citation>
    <scope>IDENTIFICATION</scope>
</reference>
<feature type="chain" id="PRO_5042526673" evidence="1">
    <location>
        <begin position="17"/>
        <end position="201"/>
    </location>
</feature>
<organism evidence="2 3">
    <name type="scientific">Galendromus occidentalis</name>
    <name type="common">western predatory mite</name>
    <dbReference type="NCBI Taxonomy" id="34638"/>
    <lineage>
        <taxon>Eukaryota</taxon>
        <taxon>Metazoa</taxon>
        <taxon>Ecdysozoa</taxon>
        <taxon>Arthropoda</taxon>
        <taxon>Chelicerata</taxon>
        <taxon>Arachnida</taxon>
        <taxon>Acari</taxon>
        <taxon>Parasitiformes</taxon>
        <taxon>Mesostigmata</taxon>
        <taxon>Gamasina</taxon>
        <taxon>Phytoseioidea</taxon>
        <taxon>Phytoseiidae</taxon>
        <taxon>Typhlodrominae</taxon>
        <taxon>Galendromus</taxon>
    </lineage>
</organism>
<dbReference type="Proteomes" id="UP000694867">
    <property type="component" value="Unplaced"/>
</dbReference>
<dbReference type="KEGG" id="goe:100904436"/>
<evidence type="ECO:0000313" key="2">
    <source>
        <dbReference type="Proteomes" id="UP000694867"/>
    </source>
</evidence>
<feature type="signal peptide" evidence="1">
    <location>
        <begin position="1"/>
        <end position="16"/>
    </location>
</feature>
<evidence type="ECO:0000313" key="3">
    <source>
        <dbReference type="RefSeq" id="XP_003748106.1"/>
    </source>
</evidence>
<keyword evidence="2" id="KW-1185">Reference proteome</keyword>
<sequence length="201" mass="22438">MARFFVGACLIATASGFVCLSAEEQAEVGQDITSCLRRGLELHEPFEIFGGKKGGLSFHDGLLYNVHKFRNRIPPQVGCTNGHVGIELLLSFNETKVHYTWKTVGLPFKGGTWTFVRQATVAISLTSPIHGRMPVTFKELRMTEYFAPSVRVDGIQPFSWLASEIGTFVAKSSSALLKQFMEKNYIKVFENAFDQCFIRSS</sequence>
<keyword evidence="1" id="KW-0732">Signal</keyword>
<evidence type="ECO:0000256" key="1">
    <source>
        <dbReference type="SAM" id="SignalP"/>
    </source>
</evidence>
<gene>
    <name evidence="3" type="primary">LOC100904436</name>
</gene>
<accession>A0AAJ6W0Q1</accession>
<protein>
    <submittedName>
        <fullName evidence="3">Uncharacterized protein LOC100904436</fullName>
    </submittedName>
</protein>
<dbReference type="GeneID" id="100904436"/>
<name>A0AAJ6W0Q1_9ACAR</name>
<dbReference type="AlphaFoldDB" id="A0AAJ6W0Q1"/>